<dbReference type="SUPFAM" id="SSF53756">
    <property type="entry name" value="UDP-Glycosyltransferase/glycogen phosphorylase"/>
    <property type="match status" value="1"/>
</dbReference>
<dbReference type="Pfam" id="PF00534">
    <property type="entry name" value="Glycos_transf_1"/>
    <property type="match status" value="1"/>
</dbReference>
<protein>
    <submittedName>
        <fullName evidence="2">Glycosyltransferase family 1 protein</fullName>
    </submittedName>
</protein>
<dbReference type="AlphaFoldDB" id="A0A9X5BCP1"/>
<keyword evidence="3" id="KW-1185">Reference proteome</keyword>
<dbReference type="CDD" id="cd03801">
    <property type="entry name" value="GT4_PimA-like"/>
    <property type="match status" value="1"/>
</dbReference>
<dbReference type="InterPro" id="IPR001296">
    <property type="entry name" value="Glyco_trans_1"/>
</dbReference>
<reference evidence="2" key="1">
    <citation type="submission" date="2018-09" db="EMBL/GenBank/DDBJ databases">
        <title>Murine metabolic-syndrome-specific gut microbial biobank.</title>
        <authorList>
            <person name="Liu C."/>
        </authorList>
    </citation>
    <scope>NUCLEOTIDE SEQUENCE</scope>
    <source>
        <strain evidence="2">D42-62</strain>
    </source>
</reference>
<dbReference type="EMBL" id="QZDT01000001">
    <property type="protein sequence ID" value="NBJ91326.1"/>
    <property type="molecule type" value="Genomic_DNA"/>
</dbReference>
<feature type="domain" description="Glycosyl transferase family 1" evidence="1">
    <location>
        <begin position="188"/>
        <end position="348"/>
    </location>
</feature>
<organism evidence="2 3">
    <name type="scientific">Parablautia muri</name>
    <dbReference type="NCBI Taxonomy" id="2320879"/>
    <lineage>
        <taxon>Bacteria</taxon>
        <taxon>Bacillati</taxon>
        <taxon>Bacillota</taxon>
        <taxon>Clostridia</taxon>
        <taxon>Lachnospirales</taxon>
        <taxon>Lachnospiraceae</taxon>
        <taxon>Parablautia</taxon>
    </lineage>
</organism>
<dbReference type="Gene3D" id="3.40.50.2000">
    <property type="entry name" value="Glycogen Phosphorylase B"/>
    <property type="match status" value="2"/>
</dbReference>
<dbReference type="PANTHER" id="PTHR45947">
    <property type="entry name" value="SULFOQUINOVOSYL TRANSFERASE SQD2"/>
    <property type="match status" value="1"/>
</dbReference>
<proteinExistence type="predicted"/>
<dbReference type="PANTHER" id="PTHR45947:SF3">
    <property type="entry name" value="SULFOQUINOVOSYL TRANSFERASE SQD2"/>
    <property type="match status" value="1"/>
</dbReference>
<dbReference type="RefSeq" id="WP_160558398.1">
    <property type="nucleotide sequence ID" value="NZ_QZDT01000001.1"/>
</dbReference>
<evidence type="ECO:0000259" key="1">
    <source>
        <dbReference type="Pfam" id="PF00534"/>
    </source>
</evidence>
<gene>
    <name evidence="2" type="ORF">D5281_01680</name>
</gene>
<evidence type="ECO:0000313" key="2">
    <source>
        <dbReference type="EMBL" id="NBJ91326.1"/>
    </source>
</evidence>
<dbReference type="InterPro" id="IPR050194">
    <property type="entry name" value="Glycosyltransferase_grp1"/>
</dbReference>
<name>A0A9X5BCP1_9FIRM</name>
<dbReference type="Proteomes" id="UP001154420">
    <property type="component" value="Unassembled WGS sequence"/>
</dbReference>
<comment type="caution">
    <text evidence="2">The sequence shown here is derived from an EMBL/GenBank/DDBJ whole genome shotgun (WGS) entry which is preliminary data.</text>
</comment>
<dbReference type="GO" id="GO:0016757">
    <property type="term" value="F:glycosyltransferase activity"/>
    <property type="evidence" value="ECO:0007669"/>
    <property type="project" value="InterPro"/>
</dbReference>
<evidence type="ECO:0000313" key="3">
    <source>
        <dbReference type="Proteomes" id="UP001154420"/>
    </source>
</evidence>
<dbReference type="OrthoDB" id="9803279at2"/>
<sequence>MKILIVRTFPDKLDLESYNVQEIGLAKALVVRGNQCDIVLYNGREGDKKEKYAFQKDGKEYAFWIYWMKGIALLKNGFMPSTKQILNQYDVIQVHEYDQIMSWQLYTGRKKPVVIYHGPYYHPYARGYNLRCRIFDGLFLHRRKYQDVWAVTKSRMAEEFLQRKGFKRTLPLGVGINPDNFPSYEFQKSNRPQILYVGKIEDRRNVYFLVEVYKRLRGRIKGLQLVLIGNGEEKYKTSFLNFIKNELERGDIVYQEKISQRELPKVYRAAEVFIFTSNYEIFGMVLLEAMYFELPIVSSMNGGASMLIENGENGYIVEKFVTEEWEKKIESILTDKKKRKLMGEKGRTKVLENFTWNCLAEKFEGVYRQAIDDFGRDKDGG</sequence>
<accession>A0A9X5BCP1</accession>